<dbReference type="EMBL" id="FRAA01000002">
    <property type="protein sequence ID" value="SHJ91738.1"/>
    <property type="molecule type" value="Genomic_DNA"/>
</dbReference>
<evidence type="ECO:0000313" key="7">
    <source>
        <dbReference type="Proteomes" id="UP000184474"/>
    </source>
</evidence>
<evidence type="ECO:0000313" key="6">
    <source>
        <dbReference type="EMBL" id="SHJ91738.1"/>
    </source>
</evidence>
<keyword evidence="4" id="KW-0408">Iron</keyword>
<proteinExistence type="predicted"/>
<evidence type="ECO:0000256" key="1">
    <source>
        <dbReference type="ARBA" id="ARBA00022485"/>
    </source>
</evidence>
<keyword evidence="3" id="KW-0560">Oxidoreductase</keyword>
<dbReference type="SUPFAM" id="SSF51905">
    <property type="entry name" value="FAD/NAD(P)-binding domain"/>
    <property type="match status" value="1"/>
</dbReference>
<dbReference type="InterPro" id="IPR039650">
    <property type="entry name" value="HdrA-like"/>
</dbReference>
<dbReference type="RefSeq" id="WP_073120893.1">
    <property type="nucleotide sequence ID" value="NZ_FRAA01000002.1"/>
</dbReference>
<dbReference type="AlphaFoldDB" id="A0A1M6N7M1"/>
<dbReference type="PANTHER" id="PTHR43498:SF1">
    <property type="entry name" value="COB--COM HETERODISULFIDE REDUCTASE IRON-SULFUR SUBUNIT A"/>
    <property type="match status" value="1"/>
</dbReference>
<keyword evidence="7" id="KW-1185">Reference proteome</keyword>
<reference evidence="7" key="1">
    <citation type="submission" date="2016-11" db="EMBL/GenBank/DDBJ databases">
        <authorList>
            <person name="Varghese N."/>
            <person name="Submissions S."/>
        </authorList>
    </citation>
    <scope>NUCLEOTIDE SEQUENCE [LARGE SCALE GENOMIC DNA]</scope>
    <source>
        <strain evidence="7">DSM 26134</strain>
    </source>
</reference>
<sequence length="391" mass="42982">MKKIETDILVVGGGVAGFAAAMAASRAGTDILLVDRHEAVGGNAVHSNVGTICGAYHHHKEGQDFLPVDHPFLKKVVAALKLEPMDYHQGLVVAPYRVEQLSAYLQKTLASQQVKVWTEAEVIATETNETELTHVRIDRQGEQFEIHANQYVDCSGRGVLSDLSGLEMLKSERYQMASQVFAVSGLTSSEAYSLEFSIKKSVVQDKNAAYAAVLKTISLVPGSLQDGTASVKFTLPHEITDEVSQHALNQKGSEWSVRLFDWLVKCVPSFAAAKLEKIYPQVGIRIQQRSRGQYVLTEEDVLSGRKFDSANIKGTWPIEEWNQDSRVDLTHISDHGYFEIPVECLRSYRLDNLFLGGKNISATDRAIASARVIGTCLQTGFEAGTLASQQL</sequence>
<evidence type="ECO:0000256" key="2">
    <source>
        <dbReference type="ARBA" id="ARBA00022723"/>
    </source>
</evidence>
<dbReference type="STRING" id="156994.SAMN04488028_102139"/>
<dbReference type="Proteomes" id="UP000184474">
    <property type="component" value="Unassembled WGS sequence"/>
</dbReference>
<dbReference type="InterPro" id="IPR036188">
    <property type="entry name" value="FAD/NAD-bd_sf"/>
</dbReference>
<keyword evidence="5" id="KW-0411">Iron-sulfur</keyword>
<accession>A0A1M6N7M1</accession>
<dbReference type="PANTHER" id="PTHR43498">
    <property type="entry name" value="FERREDOXIN:COB-COM HETERODISULFIDE REDUCTASE SUBUNIT A"/>
    <property type="match status" value="1"/>
</dbReference>
<evidence type="ECO:0000256" key="5">
    <source>
        <dbReference type="ARBA" id="ARBA00023014"/>
    </source>
</evidence>
<dbReference type="Gene3D" id="3.50.50.60">
    <property type="entry name" value="FAD/NAD(P)-binding domain"/>
    <property type="match status" value="1"/>
</dbReference>
<keyword evidence="2" id="KW-0479">Metal-binding</keyword>
<dbReference type="GO" id="GO:0046872">
    <property type="term" value="F:metal ion binding"/>
    <property type="evidence" value="ECO:0007669"/>
    <property type="project" value="UniProtKB-KW"/>
</dbReference>
<gene>
    <name evidence="6" type="ORF">SAMN04488028_102139</name>
</gene>
<evidence type="ECO:0000256" key="3">
    <source>
        <dbReference type="ARBA" id="ARBA00023002"/>
    </source>
</evidence>
<name>A0A1M6N7M1_REIAG</name>
<dbReference type="GO" id="GO:0051539">
    <property type="term" value="F:4 iron, 4 sulfur cluster binding"/>
    <property type="evidence" value="ECO:0007669"/>
    <property type="project" value="UniProtKB-KW"/>
</dbReference>
<dbReference type="Pfam" id="PF12831">
    <property type="entry name" value="FAD_oxidored"/>
    <property type="match status" value="1"/>
</dbReference>
<dbReference type="GO" id="GO:0016491">
    <property type="term" value="F:oxidoreductase activity"/>
    <property type="evidence" value="ECO:0007669"/>
    <property type="project" value="UniProtKB-KW"/>
</dbReference>
<keyword evidence="1" id="KW-0004">4Fe-4S</keyword>
<organism evidence="6 7">
    <name type="scientific">Reichenbachiella agariperforans</name>
    <dbReference type="NCBI Taxonomy" id="156994"/>
    <lineage>
        <taxon>Bacteria</taxon>
        <taxon>Pseudomonadati</taxon>
        <taxon>Bacteroidota</taxon>
        <taxon>Cytophagia</taxon>
        <taxon>Cytophagales</taxon>
        <taxon>Reichenbachiellaceae</taxon>
        <taxon>Reichenbachiella</taxon>
    </lineage>
</organism>
<evidence type="ECO:0000256" key="4">
    <source>
        <dbReference type="ARBA" id="ARBA00023004"/>
    </source>
</evidence>
<protein>
    <submittedName>
        <fullName evidence="6">FAD dependent oxidoreductase</fullName>
    </submittedName>
</protein>